<sequence>MKPVVETLAMLLAMTSSSRARAVWAETPTKSAFCMVCLEWRRVHALHRRGCANPGNFVFTLIFSTLTETKPYADTGPPGDGGKSDPASSAALTEG</sequence>
<evidence type="ECO:0000256" key="1">
    <source>
        <dbReference type="SAM" id="MobiDB-lite"/>
    </source>
</evidence>
<dbReference type="EMBL" id="LT962688">
    <property type="protein sequence ID" value="SOR29310.1"/>
    <property type="molecule type" value="Genomic_DNA"/>
</dbReference>
<organism evidence="3 4">
    <name type="scientific">Methylorubrum extorquens</name>
    <name type="common">Methylobacterium dichloromethanicum</name>
    <name type="synonym">Methylobacterium extorquens</name>
    <dbReference type="NCBI Taxonomy" id="408"/>
    <lineage>
        <taxon>Bacteria</taxon>
        <taxon>Pseudomonadati</taxon>
        <taxon>Pseudomonadota</taxon>
        <taxon>Alphaproteobacteria</taxon>
        <taxon>Hyphomicrobiales</taxon>
        <taxon>Methylobacteriaceae</taxon>
        <taxon>Methylorubrum</taxon>
    </lineage>
</organism>
<evidence type="ECO:0000313" key="4">
    <source>
        <dbReference type="Proteomes" id="UP000233769"/>
    </source>
</evidence>
<dbReference type="Proteomes" id="UP000233769">
    <property type="component" value="Chromosome tk0001"/>
</dbReference>
<reference evidence="4" key="1">
    <citation type="submission" date="2017-10" db="EMBL/GenBank/DDBJ databases">
        <authorList>
            <person name="Regsiter A."/>
            <person name="William W."/>
        </authorList>
    </citation>
    <scope>NUCLEOTIDE SEQUENCE [LARGE SCALE GENOMIC DNA]</scope>
</reference>
<feature type="signal peptide" evidence="2">
    <location>
        <begin position="1"/>
        <end position="22"/>
    </location>
</feature>
<feature type="chain" id="PRO_5014899424" description="Secreted protein" evidence="2">
    <location>
        <begin position="23"/>
        <end position="95"/>
    </location>
</feature>
<name>A0A2N9AQ88_METEX</name>
<feature type="region of interest" description="Disordered" evidence="1">
    <location>
        <begin position="71"/>
        <end position="95"/>
    </location>
</feature>
<keyword evidence="2" id="KW-0732">Signal</keyword>
<protein>
    <recommendedName>
        <fullName evidence="5">Secreted protein</fullName>
    </recommendedName>
</protein>
<evidence type="ECO:0000256" key="2">
    <source>
        <dbReference type="SAM" id="SignalP"/>
    </source>
</evidence>
<evidence type="ECO:0008006" key="5">
    <source>
        <dbReference type="Google" id="ProtNLM"/>
    </source>
</evidence>
<dbReference type="AlphaFoldDB" id="A0A2N9AQ88"/>
<accession>A0A2N9AQ88</accession>
<feature type="compositionally biased region" description="Polar residues" evidence="1">
    <location>
        <begin position="86"/>
        <end position="95"/>
    </location>
</feature>
<evidence type="ECO:0000313" key="3">
    <source>
        <dbReference type="EMBL" id="SOR29310.1"/>
    </source>
</evidence>
<gene>
    <name evidence="3" type="ORF">TK0001_2708</name>
</gene>
<proteinExistence type="predicted"/>